<evidence type="ECO:0008006" key="8">
    <source>
        <dbReference type="Google" id="ProtNLM"/>
    </source>
</evidence>
<dbReference type="Gene3D" id="3.30.720.50">
    <property type="match status" value="1"/>
</dbReference>
<dbReference type="InterPro" id="IPR037252">
    <property type="entry name" value="Mib_Herc2_sf"/>
</dbReference>
<dbReference type="PROSITE" id="PS50918">
    <property type="entry name" value="WWE"/>
    <property type="match status" value="1"/>
</dbReference>
<evidence type="ECO:0000256" key="2">
    <source>
        <dbReference type="SAM" id="MobiDB-lite"/>
    </source>
</evidence>
<comment type="caution">
    <text evidence="6">The sequence shown here is derived from an EMBL/GenBank/DDBJ whole genome shotgun (WGS) entry which is preliminary data.</text>
</comment>
<feature type="compositionally biased region" description="Basic and acidic residues" evidence="2">
    <location>
        <begin position="237"/>
        <end position="268"/>
    </location>
</feature>
<evidence type="ECO:0000313" key="6">
    <source>
        <dbReference type="EMBL" id="VDI65561.1"/>
    </source>
</evidence>
<accession>A0A8B6GKI8</accession>
<organism evidence="6 7">
    <name type="scientific">Mytilus galloprovincialis</name>
    <name type="common">Mediterranean mussel</name>
    <dbReference type="NCBI Taxonomy" id="29158"/>
    <lineage>
        <taxon>Eukaryota</taxon>
        <taxon>Metazoa</taxon>
        <taxon>Spiralia</taxon>
        <taxon>Lophotrochozoa</taxon>
        <taxon>Mollusca</taxon>
        <taxon>Bivalvia</taxon>
        <taxon>Autobranchia</taxon>
        <taxon>Pteriomorphia</taxon>
        <taxon>Mytilida</taxon>
        <taxon>Mytiloidea</taxon>
        <taxon>Mytilidae</taxon>
        <taxon>Mytilinae</taxon>
        <taxon>Mytilus</taxon>
    </lineage>
</organism>
<dbReference type="SUPFAM" id="SSF53300">
    <property type="entry name" value="vWA-like"/>
    <property type="match status" value="1"/>
</dbReference>
<gene>
    <name evidence="6" type="ORF">MGAL_10B091846</name>
</gene>
<dbReference type="InterPro" id="IPR037197">
    <property type="entry name" value="WWE_dom_sf"/>
</dbReference>
<dbReference type="GO" id="GO:0016567">
    <property type="term" value="P:protein ubiquitination"/>
    <property type="evidence" value="ECO:0007669"/>
    <property type="project" value="InterPro"/>
</dbReference>
<dbReference type="AlphaFoldDB" id="A0A8B6GKI8"/>
<dbReference type="SUPFAM" id="SSF159034">
    <property type="entry name" value="Mib/herc2 domain-like"/>
    <property type="match status" value="2"/>
</dbReference>
<evidence type="ECO:0000313" key="7">
    <source>
        <dbReference type="Proteomes" id="UP000596742"/>
    </source>
</evidence>
<dbReference type="InterPro" id="IPR010606">
    <property type="entry name" value="Mib_Herc2"/>
</dbReference>
<feature type="domain" description="WWE" evidence="4">
    <location>
        <begin position="838"/>
        <end position="914"/>
    </location>
</feature>
<dbReference type="Gene3D" id="2.30.30.40">
    <property type="entry name" value="SH3 Domains"/>
    <property type="match status" value="2"/>
</dbReference>
<dbReference type="Pfam" id="PF02825">
    <property type="entry name" value="WWE"/>
    <property type="match status" value="1"/>
</dbReference>
<dbReference type="InterPro" id="IPR002035">
    <property type="entry name" value="VWF_A"/>
</dbReference>
<dbReference type="Pfam" id="PF06701">
    <property type="entry name" value="MIB_HERC2"/>
    <property type="match status" value="1"/>
</dbReference>
<evidence type="ECO:0000256" key="1">
    <source>
        <dbReference type="SAM" id="Coils"/>
    </source>
</evidence>
<evidence type="ECO:0000259" key="4">
    <source>
        <dbReference type="PROSITE" id="PS50918"/>
    </source>
</evidence>
<dbReference type="PROSITE" id="PS50234">
    <property type="entry name" value="VWFA"/>
    <property type="match status" value="1"/>
</dbReference>
<feature type="domain" description="MIB/HERC2" evidence="5">
    <location>
        <begin position="656"/>
        <end position="727"/>
    </location>
</feature>
<feature type="coiled-coil region" evidence="1">
    <location>
        <begin position="50"/>
        <end position="84"/>
    </location>
</feature>
<dbReference type="InterPro" id="IPR004170">
    <property type="entry name" value="WWE_dom"/>
</dbReference>
<feature type="domain" description="MIB/HERC2" evidence="5">
    <location>
        <begin position="727"/>
        <end position="799"/>
    </location>
</feature>
<sequence length="916" mass="105217">MDVENRLKDEIIAMEQTIREMNKTQTDILYRMTSNRDVWSSHSAVVSVKIEELEKHVQNVDTLILEETNKLDKVNSQITNLLKKNGRLNVLVDNLRNDVTFEGVTIDENNHIVSNAPQTNITIQQSTSVTLGNTESSTRVMDKVIPSPSESTVEEDNEYLADEEFCTKNTFERRIESDITNSVNDNTDKCVSDIVLDQNPDVRIDINSLQTVENRNDKPNITKASLFEFENMHNKDEKENIKSEVTSEKDKPFERISTECPSHKDKGKMLRKQVIHTRTRKRENGYKSKSMEIHHDNRVSYHNKHECFGGATFNNILNMDLEKEEFIQPNIKPVETVVFTQERFKTPRRRRRRSLEEDSCVCRLLDGDQPRTFREWLLCTNQMITHASARMASGVIKLGGSQDVILVLDTSKRMTGYFQRLKSAALQYVYGIKQQSECTEMDNGIGLAIFGRQTRLIQEATNDYDLIIELLGKLTPAGDAPVIGGLLMGLAGVVSCRLGYSHDTAIQAHMIVFTDGSSGQDIPSEDDDGNTFSFGTLRVKADMNGVMDIIASTTTKIFYVPVGGNQRNIILEQAIRRTNGKIIQDNEIGRLTVMTQVMLLAISIASDIRYSNTQSREVIKRRMAEKSHYDDKHDDCLDMVQDFINPLRYKNMRGLYVELKCNTLHLGDRVRRGPDWTYDDQDLGLPGTVIGQDFNDWIWVEWDHGHSLTYLFDEQMDRYQVRKVDEARILVNETIAVGCRVVRGQDWNYEDYDGGEGSLGTVLQLKDDDKVVVRWDGTNKGIFKIGHDGLFEVRLCDDSENNERTCTIRHLKSNNQSHNRQHNYHNLNTTNEDDPLNYVIPIYSDTSVSAIWEYEKGSQWTKYSSEINTKIEKAYQRKQTGKIVFEMNHTTCIIDFQRMIQETPQKKTEVRVRRKD</sequence>
<reference evidence="6" key="1">
    <citation type="submission" date="2018-11" db="EMBL/GenBank/DDBJ databases">
        <authorList>
            <person name="Alioto T."/>
            <person name="Alioto T."/>
        </authorList>
    </citation>
    <scope>NUCLEOTIDE SEQUENCE</scope>
</reference>
<evidence type="ECO:0000259" key="3">
    <source>
        <dbReference type="PROSITE" id="PS50234"/>
    </source>
</evidence>
<proteinExistence type="predicted"/>
<dbReference type="GO" id="GO:0004842">
    <property type="term" value="F:ubiquitin-protein transferase activity"/>
    <property type="evidence" value="ECO:0007669"/>
    <property type="project" value="InterPro"/>
</dbReference>
<dbReference type="OrthoDB" id="6099403at2759"/>
<feature type="region of interest" description="Disordered" evidence="2">
    <location>
        <begin position="237"/>
        <end position="271"/>
    </location>
</feature>
<keyword evidence="1" id="KW-0175">Coiled coil</keyword>
<dbReference type="CDD" id="cd00198">
    <property type="entry name" value="vWFA"/>
    <property type="match status" value="1"/>
</dbReference>
<dbReference type="GO" id="GO:0046872">
    <property type="term" value="F:metal ion binding"/>
    <property type="evidence" value="ECO:0007669"/>
    <property type="project" value="InterPro"/>
</dbReference>
<dbReference type="SUPFAM" id="SSF117839">
    <property type="entry name" value="WWE domain"/>
    <property type="match status" value="1"/>
</dbReference>
<evidence type="ECO:0000259" key="5">
    <source>
        <dbReference type="PROSITE" id="PS51416"/>
    </source>
</evidence>
<keyword evidence="7" id="KW-1185">Reference proteome</keyword>
<dbReference type="Gene3D" id="3.40.50.410">
    <property type="entry name" value="von Willebrand factor, type A domain"/>
    <property type="match status" value="1"/>
</dbReference>
<protein>
    <recommendedName>
        <fullName evidence="8">MIB/HERC2 domain-containing protein</fullName>
    </recommendedName>
</protein>
<feature type="domain" description="VWFA" evidence="3">
    <location>
        <begin position="403"/>
        <end position="598"/>
    </location>
</feature>
<dbReference type="PROSITE" id="PS51416">
    <property type="entry name" value="MIB_HERC2"/>
    <property type="match status" value="2"/>
</dbReference>
<dbReference type="InterPro" id="IPR036465">
    <property type="entry name" value="vWFA_dom_sf"/>
</dbReference>
<dbReference type="EMBL" id="UYJE01008626">
    <property type="protein sequence ID" value="VDI65561.1"/>
    <property type="molecule type" value="Genomic_DNA"/>
</dbReference>
<dbReference type="Proteomes" id="UP000596742">
    <property type="component" value="Unassembled WGS sequence"/>
</dbReference>
<name>A0A8B6GKI8_MYTGA</name>